<sequence length="120" mass="13791">MKYMSNKEIPRKAIKTLKIINELLEDMLVGVYLCGSAVMGGLRKDSDVDILVVTNQDLSEIVRKDLTDKLMMISGSIGDIKGIRPLEVTVINLNNIVPWHFPPKHEFMYGEWLREQFKKE</sequence>
<evidence type="ECO:0000313" key="3">
    <source>
        <dbReference type="Proteomes" id="UP000198828"/>
    </source>
</evidence>
<keyword evidence="3" id="KW-1185">Reference proteome</keyword>
<dbReference type="Pfam" id="PF01909">
    <property type="entry name" value="NTP_transf_2"/>
    <property type="match status" value="1"/>
</dbReference>
<dbReference type="AlphaFoldDB" id="A0A1H3EDR8"/>
<gene>
    <name evidence="2" type="ORF">SAMN05660923_02893</name>
</gene>
<dbReference type="SUPFAM" id="SSF81301">
    <property type="entry name" value="Nucleotidyltransferase"/>
    <property type="match status" value="1"/>
</dbReference>
<reference evidence="2 3" key="1">
    <citation type="submission" date="2016-10" db="EMBL/GenBank/DDBJ databases">
        <authorList>
            <person name="de Groot N.N."/>
        </authorList>
    </citation>
    <scope>NUCLEOTIDE SEQUENCE [LARGE SCALE GENOMIC DNA]</scope>
    <source>
        <strain evidence="2 3">DSM 23310</strain>
    </source>
</reference>
<evidence type="ECO:0000313" key="2">
    <source>
        <dbReference type="EMBL" id="SDX76851.1"/>
    </source>
</evidence>
<feature type="domain" description="Polymerase nucleotidyl transferase" evidence="1">
    <location>
        <begin position="16"/>
        <end position="97"/>
    </location>
</feature>
<dbReference type="InterPro" id="IPR043519">
    <property type="entry name" value="NT_sf"/>
</dbReference>
<dbReference type="Proteomes" id="UP000198828">
    <property type="component" value="Unassembled WGS sequence"/>
</dbReference>
<organism evidence="2 3">
    <name type="scientific">Tepidimicrobium xylanilyticum</name>
    <dbReference type="NCBI Taxonomy" id="1123352"/>
    <lineage>
        <taxon>Bacteria</taxon>
        <taxon>Bacillati</taxon>
        <taxon>Bacillota</taxon>
        <taxon>Tissierellia</taxon>
        <taxon>Tissierellales</taxon>
        <taxon>Tepidimicrobiaceae</taxon>
        <taxon>Tepidimicrobium</taxon>
    </lineage>
</organism>
<name>A0A1H3EDR8_9FIRM</name>
<dbReference type="Gene3D" id="3.30.460.10">
    <property type="entry name" value="Beta Polymerase, domain 2"/>
    <property type="match status" value="1"/>
</dbReference>
<dbReference type="EMBL" id="FNNG01000019">
    <property type="protein sequence ID" value="SDX76851.1"/>
    <property type="molecule type" value="Genomic_DNA"/>
</dbReference>
<dbReference type="CDD" id="cd05403">
    <property type="entry name" value="NT_KNTase_like"/>
    <property type="match status" value="1"/>
</dbReference>
<evidence type="ECO:0000259" key="1">
    <source>
        <dbReference type="Pfam" id="PF01909"/>
    </source>
</evidence>
<proteinExistence type="predicted"/>
<dbReference type="InterPro" id="IPR002934">
    <property type="entry name" value="Polymerase_NTP_transf_dom"/>
</dbReference>
<accession>A0A1H3EDR8</accession>
<protein>
    <submittedName>
        <fullName evidence="2">Predicted nucleotidyltransferase</fullName>
    </submittedName>
</protein>
<dbReference type="GO" id="GO:0016779">
    <property type="term" value="F:nucleotidyltransferase activity"/>
    <property type="evidence" value="ECO:0007669"/>
    <property type="project" value="InterPro"/>
</dbReference>
<keyword evidence="2" id="KW-0808">Transferase</keyword>